<organism evidence="1 2">
    <name type="scientific">Actinocrispum wychmicini</name>
    <dbReference type="NCBI Taxonomy" id="1213861"/>
    <lineage>
        <taxon>Bacteria</taxon>
        <taxon>Bacillati</taxon>
        <taxon>Actinomycetota</taxon>
        <taxon>Actinomycetes</taxon>
        <taxon>Pseudonocardiales</taxon>
        <taxon>Pseudonocardiaceae</taxon>
        <taxon>Actinocrispum</taxon>
    </lineage>
</organism>
<accession>A0A4R2JJ96</accession>
<evidence type="ECO:0000313" key="2">
    <source>
        <dbReference type="Proteomes" id="UP000295680"/>
    </source>
</evidence>
<name>A0A4R2JJ96_9PSEU</name>
<protein>
    <submittedName>
        <fullName evidence="1">Uncharacterized protein</fullName>
    </submittedName>
</protein>
<keyword evidence="2" id="KW-1185">Reference proteome</keyword>
<dbReference type="Proteomes" id="UP000295680">
    <property type="component" value="Unassembled WGS sequence"/>
</dbReference>
<reference evidence="1 2" key="1">
    <citation type="submission" date="2019-03" db="EMBL/GenBank/DDBJ databases">
        <title>Genomic Encyclopedia of Type Strains, Phase IV (KMG-IV): sequencing the most valuable type-strain genomes for metagenomic binning, comparative biology and taxonomic classification.</title>
        <authorList>
            <person name="Goeker M."/>
        </authorList>
    </citation>
    <scope>NUCLEOTIDE SEQUENCE [LARGE SCALE GENOMIC DNA]</scope>
    <source>
        <strain evidence="1 2">DSM 45934</strain>
    </source>
</reference>
<dbReference type="AlphaFoldDB" id="A0A4R2JJ96"/>
<proteinExistence type="predicted"/>
<dbReference type="RefSeq" id="WP_132119984.1">
    <property type="nucleotide sequence ID" value="NZ_SLWS01000006.1"/>
</dbReference>
<evidence type="ECO:0000313" key="1">
    <source>
        <dbReference type="EMBL" id="TCO56579.1"/>
    </source>
</evidence>
<gene>
    <name evidence="1" type="ORF">EV192_10652</name>
</gene>
<comment type="caution">
    <text evidence="1">The sequence shown here is derived from an EMBL/GenBank/DDBJ whole genome shotgun (WGS) entry which is preliminary data.</text>
</comment>
<sequence length="71" mass="8191">MIEVLTDYTLDELEDVQQPVVPMGHDGSLMMFHDPDRPAFGQIKWASRRWLPPRDDRDQVLAANGFKLVQP</sequence>
<dbReference type="EMBL" id="SLWS01000006">
    <property type="protein sequence ID" value="TCO56579.1"/>
    <property type="molecule type" value="Genomic_DNA"/>
</dbReference>